<evidence type="ECO:0000256" key="1">
    <source>
        <dbReference type="SAM" id="MobiDB-lite"/>
    </source>
</evidence>
<proteinExistence type="predicted"/>
<reference evidence="2" key="1">
    <citation type="submission" date="2021-01" db="EMBL/GenBank/DDBJ databases">
        <authorList>
            <person name="Corre E."/>
            <person name="Pelletier E."/>
            <person name="Niang G."/>
            <person name="Scheremetjew M."/>
            <person name="Finn R."/>
            <person name="Kale V."/>
            <person name="Holt S."/>
            <person name="Cochrane G."/>
            <person name="Meng A."/>
            <person name="Brown T."/>
            <person name="Cohen L."/>
        </authorList>
    </citation>
    <scope>NUCLEOTIDE SEQUENCE</scope>
    <source>
        <strain evidence="2">CCMP147</strain>
    </source>
</reference>
<dbReference type="EMBL" id="HBED01010149">
    <property type="protein sequence ID" value="CAD8300609.1"/>
    <property type="molecule type" value="Transcribed_RNA"/>
</dbReference>
<protein>
    <submittedName>
        <fullName evidence="2">Uncharacterized protein</fullName>
    </submittedName>
</protein>
<dbReference type="AlphaFoldDB" id="A0A7R9VMY9"/>
<accession>A0A7R9VMY9</accession>
<name>A0A7R9VMY9_9STRA</name>
<sequence length="131" mass="14859">MQNGLQCLLPGYMRASGVKRTAYAYWQDLMALRRRQDSSGPSRLNIDVDSSEPIVVPAFFSFHRSSFVFVSSEFLPFPFPSPFSSVSSVFIRQASRTPPPDPWRGRPLSVRPAHTDAQIPHRRHAASREVR</sequence>
<evidence type="ECO:0000313" key="2">
    <source>
        <dbReference type="EMBL" id="CAD8300609.1"/>
    </source>
</evidence>
<feature type="region of interest" description="Disordered" evidence="1">
    <location>
        <begin position="94"/>
        <end position="131"/>
    </location>
</feature>
<gene>
    <name evidence="2" type="ORF">TDUB1175_LOCUS5013</name>
</gene>
<organism evidence="2">
    <name type="scientific">Pseudictyota dubia</name>
    <dbReference type="NCBI Taxonomy" id="2749911"/>
    <lineage>
        <taxon>Eukaryota</taxon>
        <taxon>Sar</taxon>
        <taxon>Stramenopiles</taxon>
        <taxon>Ochrophyta</taxon>
        <taxon>Bacillariophyta</taxon>
        <taxon>Mediophyceae</taxon>
        <taxon>Biddulphiophycidae</taxon>
        <taxon>Eupodiscales</taxon>
        <taxon>Odontellaceae</taxon>
        <taxon>Pseudictyota</taxon>
    </lineage>
</organism>